<name>A0A0N0P672_LEPSE</name>
<dbReference type="SMART" id="SM00129">
    <property type="entry name" value="KISc"/>
    <property type="match status" value="1"/>
</dbReference>
<dbReference type="InterPro" id="IPR001752">
    <property type="entry name" value="Kinesin_motor_dom"/>
</dbReference>
<dbReference type="GO" id="GO:0007018">
    <property type="term" value="P:microtubule-based movement"/>
    <property type="evidence" value="ECO:0007669"/>
    <property type="project" value="InterPro"/>
</dbReference>
<comment type="similarity">
    <text evidence="6">Belongs to the TRAFAC class myosin-kinesin ATPase superfamily. Kinesin family.</text>
</comment>
<dbReference type="GO" id="GO:0005524">
    <property type="term" value="F:ATP binding"/>
    <property type="evidence" value="ECO:0007669"/>
    <property type="project" value="UniProtKB-UniRule"/>
</dbReference>
<feature type="binding site" evidence="6">
    <location>
        <begin position="99"/>
        <end position="106"/>
    </location>
    <ligand>
        <name>ATP</name>
        <dbReference type="ChEBI" id="CHEBI:30616"/>
    </ligand>
</feature>
<dbReference type="InterPro" id="IPR027640">
    <property type="entry name" value="Kinesin-like_fam"/>
</dbReference>
<sequence>MDSEGSRVTVSVRVRPKLAFAANTLQQSERYEEVICIPTSDTSLHLAERRAAKTSHNMHFAYDHVFDADATQEEVYETAALDSVDSVMSGTSASILAYGQTGSGKTFTVLGKTARRTEGGDATEVVGPDSGLLLRAIQDMLAFAERMRVKKERHVVLGITAIEVYNDEVRDLLREGGASVAPLQPIMTRDALHFPGLTHMPLCTLRDACDIYQRAAARRVQRATSANDASSRSHAIFTVEVFQTPISLKWACPPTLAECCALRGAQVTTQGWFTARPPARRECFEGAPNLLLSDNDLPPIMYSALTVADLAGSEKAKHADVRGTGFDEMRRINASLTALGNVVHHLYHNSAHIPYRDSKLTMVLRDTFAAPRSRVVLMVNVSPTAITCEETLSSLYFANKMKGIKAPDTAASPQQAALQTGYLASLRVHDALLAEVHIFHAQQELDTGLLQRAASTMPDHPLLQLPFHTVLGEGPNRADRLWQLSDRLKAGAGVSASPEARMHRFAEAARCGLMKEFVNQYNQRCAEVLVHTAEVERGNEAIKKELVDMEASMGQSLRAVKAETQKAAATRRELSKLKVAQKAQLAALSNVLASSSKDNGHDNYGDATMEDPEGAPGDKRKCESPGDAAEAAYRKALAAAELRHTFVELVAFNVRTEPAPATLSDDISCSGATPHTEKSRSCSGTTASTPTHCGKHRSVEEWLRGAVLAMAGNAVVQSTRRKAKEQGASCRPALGDVTNHLPAAPSQKRTRQLPKFWKVLQQLDEQPRTANNAPPREGDATVAAEAARGVRCFSSPFDDPELFTRVTAYMDMGASLMKVDRNGSPQPRWFYLAQRGDRLVLCWDGSRRGASLSGGGHAYLDAVKKIILGRSSPGFLKYANVAASGMHKRKPDAAEAEECCSFTVVYQPHSKYRDLKFVDVICPSQSEMETWVVGLAHWSGVSPLFEDSLQPGGAAVGEAEKTESSPVTAGLDAQEALLSRLWHIPAAVLVSTRQEIEGRRSRHHSGKMRLTPGVLRDLTGLDIFRASALWRHFAKEGWVASPTIETCCFVGSEKPS</sequence>
<evidence type="ECO:0000256" key="1">
    <source>
        <dbReference type="ARBA" id="ARBA00004496"/>
    </source>
</evidence>
<proteinExistence type="inferred from homology"/>
<evidence type="ECO:0000256" key="6">
    <source>
        <dbReference type="PROSITE-ProRule" id="PRU00283"/>
    </source>
</evidence>
<dbReference type="GO" id="GO:0051231">
    <property type="term" value="P:spindle elongation"/>
    <property type="evidence" value="ECO:0007669"/>
    <property type="project" value="TreeGrafter"/>
</dbReference>
<evidence type="ECO:0000256" key="3">
    <source>
        <dbReference type="ARBA" id="ARBA00022741"/>
    </source>
</evidence>
<dbReference type="PANTHER" id="PTHR47969:SF15">
    <property type="entry name" value="CHROMOSOME-ASSOCIATED KINESIN KIF4A-RELATED"/>
    <property type="match status" value="1"/>
</dbReference>
<dbReference type="OrthoDB" id="264170at2759"/>
<evidence type="ECO:0000313" key="9">
    <source>
        <dbReference type="EMBL" id="KPI86827.1"/>
    </source>
</evidence>
<feature type="domain" description="Kinesin motor" evidence="8">
    <location>
        <begin position="7"/>
        <end position="404"/>
    </location>
</feature>
<evidence type="ECO:0000259" key="8">
    <source>
        <dbReference type="PROSITE" id="PS50067"/>
    </source>
</evidence>
<dbReference type="Gene3D" id="2.30.29.30">
    <property type="entry name" value="Pleckstrin-homology domain (PH domain)/Phosphotyrosine-binding domain (PTB)"/>
    <property type="match status" value="1"/>
</dbReference>
<dbReference type="GO" id="GO:0005875">
    <property type="term" value="C:microtubule associated complex"/>
    <property type="evidence" value="ECO:0007669"/>
    <property type="project" value="TreeGrafter"/>
</dbReference>
<dbReference type="OMA" id="YMDMGAS"/>
<feature type="region of interest" description="Disordered" evidence="7">
    <location>
        <begin position="669"/>
        <end position="693"/>
    </location>
</feature>
<comment type="subcellular location">
    <subcellularLocation>
        <location evidence="1">Cytoplasm</location>
    </subcellularLocation>
</comment>
<feature type="compositionally biased region" description="Polar residues" evidence="7">
    <location>
        <begin position="681"/>
        <end position="691"/>
    </location>
</feature>
<dbReference type="PROSITE" id="PS50067">
    <property type="entry name" value="KINESIN_MOTOR_2"/>
    <property type="match status" value="1"/>
</dbReference>
<dbReference type="InterPro" id="IPR027417">
    <property type="entry name" value="P-loop_NTPase"/>
</dbReference>
<keyword evidence="2" id="KW-0963">Cytoplasm</keyword>
<dbReference type="Gene3D" id="3.40.850.10">
    <property type="entry name" value="Kinesin motor domain"/>
    <property type="match status" value="1"/>
</dbReference>
<dbReference type="GO" id="GO:0007052">
    <property type="term" value="P:mitotic spindle organization"/>
    <property type="evidence" value="ECO:0007669"/>
    <property type="project" value="TreeGrafter"/>
</dbReference>
<dbReference type="SUPFAM" id="SSF52540">
    <property type="entry name" value="P-loop containing nucleoside triphosphate hydrolases"/>
    <property type="match status" value="1"/>
</dbReference>
<dbReference type="InterPro" id="IPR036961">
    <property type="entry name" value="Kinesin_motor_dom_sf"/>
</dbReference>
<keyword evidence="6" id="KW-0505">Motor protein</keyword>
<evidence type="ECO:0000256" key="7">
    <source>
        <dbReference type="SAM" id="MobiDB-lite"/>
    </source>
</evidence>
<keyword evidence="3 6" id="KW-0547">Nucleotide-binding</keyword>
<dbReference type="EMBL" id="LJSK01000114">
    <property type="protein sequence ID" value="KPI86827.1"/>
    <property type="molecule type" value="Genomic_DNA"/>
</dbReference>
<reference evidence="9 10" key="1">
    <citation type="journal article" date="2015" name="PLoS Pathog.">
        <title>Leptomonas seymouri: Adaptations to the Dixenous Life Cycle Analyzed by Genome Sequencing, Transcriptome Profiling and Co-infection with Leishmania donovani.</title>
        <authorList>
            <person name="Kraeva N."/>
            <person name="Butenko A."/>
            <person name="Hlavacova J."/>
            <person name="Kostygov A."/>
            <person name="Myskova J."/>
            <person name="Grybchuk D."/>
            <person name="Lestinova T."/>
            <person name="Votypka J."/>
            <person name="Volf P."/>
            <person name="Opperdoes F."/>
            <person name="Flegontov P."/>
            <person name="Lukes J."/>
            <person name="Yurchenko V."/>
        </authorList>
    </citation>
    <scope>NUCLEOTIDE SEQUENCE [LARGE SCALE GENOMIC DNA]</scope>
    <source>
        <strain evidence="9 10">ATCC 30220</strain>
    </source>
</reference>
<feature type="region of interest" description="Disordered" evidence="7">
    <location>
        <begin position="594"/>
        <end position="626"/>
    </location>
</feature>
<evidence type="ECO:0000256" key="4">
    <source>
        <dbReference type="ARBA" id="ARBA00022840"/>
    </source>
</evidence>
<dbReference type="GO" id="GO:0008017">
    <property type="term" value="F:microtubule binding"/>
    <property type="evidence" value="ECO:0007669"/>
    <property type="project" value="InterPro"/>
</dbReference>
<comment type="caution">
    <text evidence="9">The sequence shown here is derived from an EMBL/GenBank/DDBJ whole genome shotgun (WGS) entry which is preliminary data.</text>
</comment>
<dbReference type="SUPFAM" id="SSF50729">
    <property type="entry name" value="PH domain-like"/>
    <property type="match status" value="1"/>
</dbReference>
<dbReference type="GO" id="GO:0005737">
    <property type="term" value="C:cytoplasm"/>
    <property type="evidence" value="ECO:0007669"/>
    <property type="project" value="UniProtKB-SubCell"/>
</dbReference>
<evidence type="ECO:0000256" key="5">
    <source>
        <dbReference type="ARBA" id="ARBA00023054"/>
    </source>
</evidence>
<keyword evidence="4 6" id="KW-0067">ATP-binding</keyword>
<dbReference type="PRINTS" id="PR00380">
    <property type="entry name" value="KINESINHEAVY"/>
</dbReference>
<evidence type="ECO:0000313" key="10">
    <source>
        <dbReference type="Proteomes" id="UP000038009"/>
    </source>
</evidence>
<dbReference type="InterPro" id="IPR011993">
    <property type="entry name" value="PH-like_dom_sf"/>
</dbReference>
<accession>A0A0N0P672</accession>
<dbReference type="GO" id="GO:0003777">
    <property type="term" value="F:microtubule motor activity"/>
    <property type="evidence" value="ECO:0007669"/>
    <property type="project" value="InterPro"/>
</dbReference>
<feature type="region of interest" description="Disordered" evidence="7">
    <location>
        <begin position="727"/>
        <end position="750"/>
    </location>
</feature>
<dbReference type="Proteomes" id="UP000038009">
    <property type="component" value="Unassembled WGS sequence"/>
</dbReference>
<keyword evidence="10" id="KW-1185">Reference proteome</keyword>
<dbReference type="AlphaFoldDB" id="A0A0N0P672"/>
<keyword evidence="5" id="KW-0175">Coiled coil</keyword>
<protein>
    <submittedName>
        <fullName evidence="9">Putative kinesin</fullName>
    </submittedName>
</protein>
<dbReference type="VEuPathDB" id="TriTrypDB:Lsey_0114_0120"/>
<dbReference type="PANTHER" id="PTHR47969">
    <property type="entry name" value="CHROMOSOME-ASSOCIATED KINESIN KIF4A-RELATED"/>
    <property type="match status" value="1"/>
</dbReference>
<dbReference type="Pfam" id="PF00225">
    <property type="entry name" value="Kinesin"/>
    <property type="match status" value="2"/>
</dbReference>
<gene>
    <name evidence="9" type="ORF">ABL78_4104</name>
</gene>
<evidence type="ECO:0000256" key="2">
    <source>
        <dbReference type="ARBA" id="ARBA00022490"/>
    </source>
</evidence>
<organism evidence="9 10">
    <name type="scientific">Leptomonas seymouri</name>
    <dbReference type="NCBI Taxonomy" id="5684"/>
    <lineage>
        <taxon>Eukaryota</taxon>
        <taxon>Discoba</taxon>
        <taxon>Euglenozoa</taxon>
        <taxon>Kinetoplastea</taxon>
        <taxon>Metakinetoplastina</taxon>
        <taxon>Trypanosomatida</taxon>
        <taxon>Trypanosomatidae</taxon>
        <taxon>Leishmaniinae</taxon>
        <taxon>Leptomonas</taxon>
    </lineage>
</organism>